<accession>A0A1I2GLX4</accession>
<gene>
    <name evidence="2" type="ORF">SAMN05216167_13329</name>
</gene>
<proteinExistence type="predicted"/>
<dbReference type="Gene3D" id="1.20.1420.60">
    <property type="match status" value="1"/>
</dbReference>
<dbReference type="EMBL" id="FOLQ01000033">
    <property type="protein sequence ID" value="SFF17847.1"/>
    <property type="molecule type" value="Genomic_DNA"/>
</dbReference>
<dbReference type="InterPro" id="IPR025402">
    <property type="entry name" value="DMP19_C"/>
</dbReference>
<organism evidence="2 3">
    <name type="scientific">Spirosoma endophyticum</name>
    <dbReference type="NCBI Taxonomy" id="662367"/>
    <lineage>
        <taxon>Bacteria</taxon>
        <taxon>Pseudomonadati</taxon>
        <taxon>Bacteroidota</taxon>
        <taxon>Cytophagia</taxon>
        <taxon>Cytophagales</taxon>
        <taxon>Cytophagaceae</taxon>
        <taxon>Spirosoma</taxon>
    </lineage>
</organism>
<dbReference type="Proteomes" id="UP000198598">
    <property type="component" value="Unassembled WGS sequence"/>
</dbReference>
<protein>
    <recommendedName>
        <fullName evidence="1">DNA mimic protein DMP19 C-terminal domain-containing protein</fullName>
    </recommendedName>
</protein>
<evidence type="ECO:0000259" key="1">
    <source>
        <dbReference type="Pfam" id="PF14300"/>
    </source>
</evidence>
<evidence type="ECO:0000313" key="2">
    <source>
        <dbReference type="EMBL" id="SFF17847.1"/>
    </source>
</evidence>
<dbReference type="Pfam" id="PF14300">
    <property type="entry name" value="DMP19"/>
    <property type="match status" value="1"/>
</dbReference>
<dbReference type="STRING" id="662367.SAMN05216167_13329"/>
<keyword evidence="3" id="KW-1185">Reference proteome</keyword>
<sequence>MKNKSLLGFQAHWESLVDKAFADYGSLTRDERVWINVQSLLDQVNNGGLISHYYNSGADYNQETIEDLQWLGFVELATLLMRINRLFPSGQPSTDIKERNEVIDTWPVGKYDDLLEELDEQFYQKGPELESTLIQHIETKLSLM</sequence>
<dbReference type="RefSeq" id="WP_093834433.1">
    <property type="nucleotide sequence ID" value="NZ_FOLQ01000033.1"/>
</dbReference>
<name>A0A1I2GLX4_9BACT</name>
<feature type="domain" description="DNA mimic protein DMP19 C-terminal" evidence="1">
    <location>
        <begin position="26"/>
        <end position="138"/>
    </location>
</feature>
<evidence type="ECO:0000313" key="3">
    <source>
        <dbReference type="Proteomes" id="UP000198598"/>
    </source>
</evidence>
<dbReference type="OrthoDB" id="1435330at2"/>
<dbReference type="AlphaFoldDB" id="A0A1I2GLX4"/>
<reference evidence="2 3" key="1">
    <citation type="submission" date="2016-10" db="EMBL/GenBank/DDBJ databases">
        <authorList>
            <person name="de Groot N.N."/>
        </authorList>
    </citation>
    <scope>NUCLEOTIDE SEQUENCE [LARGE SCALE GENOMIC DNA]</scope>
    <source>
        <strain evidence="2 3">DSM 26130</strain>
    </source>
</reference>